<evidence type="ECO:0000256" key="1">
    <source>
        <dbReference type="SAM" id="MobiDB-lite"/>
    </source>
</evidence>
<protein>
    <recommendedName>
        <fullName evidence="4">BEN domain-containing protein</fullName>
    </recommendedName>
</protein>
<dbReference type="Proteomes" id="UP000507470">
    <property type="component" value="Unassembled WGS sequence"/>
</dbReference>
<dbReference type="EMBL" id="CACVKT020004639">
    <property type="protein sequence ID" value="CAC5390814.1"/>
    <property type="molecule type" value="Genomic_DNA"/>
</dbReference>
<name>A0A6J8C6M3_MYTCO</name>
<accession>A0A6J8C6M3</accession>
<proteinExistence type="predicted"/>
<gene>
    <name evidence="2" type="ORF">MCOR_25890</name>
</gene>
<feature type="region of interest" description="Disordered" evidence="1">
    <location>
        <begin position="1"/>
        <end position="30"/>
    </location>
</feature>
<sequence length="188" mass="21211">MNASNEMPINEKSTIVKTEKTEEKEYMAKPTMPAMPAIDVDSEIIESHENIISTNESASGSMLQSHDNSSAGEEEELEFVGAAKYGIKMDKKVLNRILKSSKIQKKLALGLLQPLLTDFEIQNSTVYGNMQFKKEAMDSNKRRAIRSAVFDAFNINKSDAENEEAWKKITVSMNDKIRGLRNGKYKRQ</sequence>
<keyword evidence="3" id="KW-1185">Reference proteome</keyword>
<evidence type="ECO:0000313" key="3">
    <source>
        <dbReference type="Proteomes" id="UP000507470"/>
    </source>
</evidence>
<evidence type="ECO:0000313" key="2">
    <source>
        <dbReference type="EMBL" id="CAC5390814.1"/>
    </source>
</evidence>
<dbReference type="OrthoDB" id="6161339at2759"/>
<reference evidence="2 3" key="1">
    <citation type="submission" date="2020-06" db="EMBL/GenBank/DDBJ databases">
        <authorList>
            <person name="Li R."/>
            <person name="Bekaert M."/>
        </authorList>
    </citation>
    <scope>NUCLEOTIDE SEQUENCE [LARGE SCALE GENOMIC DNA]</scope>
    <source>
        <strain evidence="3">wild</strain>
    </source>
</reference>
<evidence type="ECO:0008006" key="4">
    <source>
        <dbReference type="Google" id="ProtNLM"/>
    </source>
</evidence>
<organism evidence="2 3">
    <name type="scientific">Mytilus coruscus</name>
    <name type="common">Sea mussel</name>
    <dbReference type="NCBI Taxonomy" id="42192"/>
    <lineage>
        <taxon>Eukaryota</taxon>
        <taxon>Metazoa</taxon>
        <taxon>Spiralia</taxon>
        <taxon>Lophotrochozoa</taxon>
        <taxon>Mollusca</taxon>
        <taxon>Bivalvia</taxon>
        <taxon>Autobranchia</taxon>
        <taxon>Pteriomorphia</taxon>
        <taxon>Mytilida</taxon>
        <taxon>Mytiloidea</taxon>
        <taxon>Mytilidae</taxon>
        <taxon>Mytilinae</taxon>
        <taxon>Mytilus</taxon>
    </lineage>
</organism>
<feature type="compositionally biased region" description="Basic and acidic residues" evidence="1">
    <location>
        <begin position="17"/>
        <end position="27"/>
    </location>
</feature>
<dbReference type="AlphaFoldDB" id="A0A6J8C6M3"/>